<feature type="transmembrane region" description="Helical" evidence="1">
    <location>
        <begin position="45"/>
        <end position="70"/>
    </location>
</feature>
<accession>A0A1S9RZR8</accession>
<gene>
    <name evidence="2" type="ORF">PEBR_02202</name>
</gene>
<feature type="transmembrane region" description="Helical" evidence="1">
    <location>
        <begin position="12"/>
        <end position="33"/>
    </location>
</feature>
<dbReference type="Proteomes" id="UP000190744">
    <property type="component" value="Unassembled WGS sequence"/>
</dbReference>
<dbReference type="AlphaFoldDB" id="A0A1S9RZR8"/>
<proteinExistence type="predicted"/>
<evidence type="ECO:0000313" key="3">
    <source>
        <dbReference type="Proteomes" id="UP000190744"/>
    </source>
</evidence>
<keyword evidence="1" id="KW-1133">Transmembrane helix</keyword>
<keyword evidence="1" id="KW-0472">Membrane</keyword>
<evidence type="ECO:0000256" key="1">
    <source>
        <dbReference type="SAM" id="Phobius"/>
    </source>
</evidence>
<organism evidence="2 3">
    <name type="scientific">Penicillium brasilianum</name>
    <dbReference type="NCBI Taxonomy" id="104259"/>
    <lineage>
        <taxon>Eukaryota</taxon>
        <taxon>Fungi</taxon>
        <taxon>Dikarya</taxon>
        <taxon>Ascomycota</taxon>
        <taxon>Pezizomycotina</taxon>
        <taxon>Eurotiomycetes</taxon>
        <taxon>Eurotiomycetidae</taxon>
        <taxon>Eurotiales</taxon>
        <taxon>Aspergillaceae</taxon>
        <taxon>Penicillium</taxon>
    </lineage>
</organism>
<protein>
    <submittedName>
        <fullName evidence="2">Uncharacterized protein</fullName>
    </submittedName>
</protein>
<keyword evidence="1" id="KW-0812">Transmembrane</keyword>
<evidence type="ECO:0000313" key="2">
    <source>
        <dbReference type="EMBL" id="OOQ91027.1"/>
    </source>
</evidence>
<dbReference type="EMBL" id="LJBN01000024">
    <property type="protein sequence ID" value="OOQ91027.1"/>
    <property type="molecule type" value="Genomic_DNA"/>
</dbReference>
<sequence>MPITSEPHGSFFGHLFSTMWTALSTFCDTTWFLTSSLSGALFKVMLPAIIAAVIVFGAILAVILAVVHIVNWMGWTRLKSGDETKTETSSSEAAGDRPDGVLVDVLNDKRRVEIEIGLLEELLRAKRESLKKLE</sequence>
<name>A0A1S9RZR8_PENBI</name>
<comment type="caution">
    <text evidence="2">The sequence shown here is derived from an EMBL/GenBank/DDBJ whole genome shotgun (WGS) entry which is preliminary data.</text>
</comment>
<reference evidence="3" key="1">
    <citation type="submission" date="2015-09" db="EMBL/GenBank/DDBJ databases">
        <authorList>
            <person name="Fill T.P."/>
            <person name="Baretta J.F."/>
            <person name="de Almeida L.G."/>
            <person name="Rocha M."/>
            <person name="de Souza D.H."/>
            <person name="Malavazi I."/>
            <person name="Cerdeira L.T."/>
            <person name="Hong H."/>
            <person name="Samborskyy M."/>
            <person name="de Vasconcelos A.T."/>
            <person name="Leadlay P."/>
            <person name="Rodrigues-Filho E."/>
        </authorList>
    </citation>
    <scope>NUCLEOTIDE SEQUENCE [LARGE SCALE GENOMIC DNA]</scope>
    <source>
        <strain evidence="3">LaBioMMi 136</strain>
    </source>
</reference>